<gene>
    <name evidence="1" type="ORF">H9647_18945</name>
</gene>
<proteinExistence type="predicted"/>
<accession>A0ABR8T3J1</accession>
<dbReference type="Proteomes" id="UP000608071">
    <property type="component" value="Unassembled WGS sequence"/>
</dbReference>
<dbReference type="RefSeq" id="WP_191802907.1">
    <property type="nucleotide sequence ID" value="NZ_JACSQL010000010.1"/>
</dbReference>
<sequence>MNDEMNFTTFKYFLECYFNPSANYDELDKLIVDFNSFENVGQHKKLHSELLVL</sequence>
<evidence type="ECO:0000313" key="2">
    <source>
        <dbReference type="Proteomes" id="UP000608071"/>
    </source>
</evidence>
<evidence type="ECO:0000313" key="1">
    <source>
        <dbReference type="EMBL" id="MBD7970144.1"/>
    </source>
</evidence>
<evidence type="ECO:0008006" key="3">
    <source>
        <dbReference type="Google" id="ProtNLM"/>
    </source>
</evidence>
<keyword evidence="2" id="KW-1185">Reference proteome</keyword>
<comment type="caution">
    <text evidence="1">The sequence shown here is derived from an EMBL/GenBank/DDBJ whole genome shotgun (WGS) entry which is preliminary data.</text>
</comment>
<protein>
    <recommendedName>
        <fullName evidence="3">YozE SAM-like domain-containing protein</fullName>
    </recommendedName>
</protein>
<name>A0ABR8T3J1_9BACL</name>
<dbReference type="EMBL" id="JACSQL010000010">
    <property type="protein sequence ID" value="MBD7970144.1"/>
    <property type="molecule type" value="Genomic_DNA"/>
</dbReference>
<reference evidence="1 2" key="1">
    <citation type="submission" date="2020-08" db="EMBL/GenBank/DDBJ databases">
        <title>A Genomic Blueprint of the Chicken Gut Microbiome.</title>
        <authorList>
            <person name="Gilroy R."/>
            <person name="Ravi A."/>
            <person name="Getino M."/>
            <person name="Pursley I."/>
            <person name="Horton D.L."/>
            <person name="Alikhan N.-F."/>
            <person name="Baker D."/>
            <person name="Gharbi K."/>
            <person name="Hall N."/>
            <person name="Watson M."/>
            <person name="Adriaenssens E.M."/>
            <person name="Foster-Nyarko E."/>
            <person name="Jarju S."/>
            <person name="Secka A."/>
            <person name="Antonio M."/>
            <person name="Oren A."/>
            <person name="Chaudhuri R."/>
            <person name="La Ragione R.M."/>
            <person name="Hildebrand F."/>
            <person name="Pallen M.J."/>
        </authorList>
    </citation>
    <scope>NUCLEOTIDE SEQUENCE [LARGE SCALE GENOMIC DNA]</scope>
    <source>
        <strain evidence="1 2">Sa2BVA9</strain>
    </source>
</reference>
<organism evidence="1 2">
    <name type="scientific">Paenibacillus gallinarum</name>
    <dbReference type="NCBI Taxonomy" id="2762232"/>
    <lineage>
        <taxon>Bacteria</taxon>
        <taxon>Bacillati</taxon>
        <taxon>Bacillota</taxon>
        <taxon>Bacilli</taxon>
        <taxon>Bacillales</taxon>
        <taxon>Paenibacillaceae</taxon>
        <taxon>Paenibacillus</taxon>
    </lineage>
</organism>